<reference evidence="1 2" key="1">
    <citation type="submission" date="2024-04" db="EMBL/GenBank/DDBJ databases">
        <authorList>
            <consortium name="Genoscope - CEA"/>
            <person name="William W."/>
        </authorList>
    </citation>
    <scope>NUCLEOTIDE SEQUENCE [LARGE SCALE GENOMIC DNA]</scope>
</reference>
<comment type="caution">
    <text evidence="1">The sequence shown here is derived from an EMBL/GenBank/DDBJ whole genome shotgun (WGS) entry which is preliminary data.</text>
</comment>
<dbReference type="AlphaFoldDB" id="A0AAV2HWH1"/>
<evidence type="ECO:0000313" key="2">
    <source>
        <dbReference type="Proteomes" id="UP001497497"/>
    </source>
</evidence>
<dbReference type="Proteomes" id="UP001497497">
    <property type="component" value="Unassembled WGS sequence"/>
</dbReference>
<gene>
    <name evidence="1" type="ORF">GSLYS_00011697001</name>
</gene>
<organism evidence="1 2">
    <name type="scientific">Lymnaea stagnalis</name>
    <name type="common">Great pond snail</name>
    <name type="synonym">Helix stagnalis</name>
    <dbReference type="NCBI Taxonomy" id="6523"/>
    <lineage>
        <taxon>Eukaryota</taxon>
        <taxon>Metazoa</taxon>
        <taxon>Spiralia</taxon>
        <taxon>Lophotrochozoa</taxon>
        <taxon>Mollusca</taxon>
        <taxon>Gastropoda</taxon>
        <taxon>Heterobranchia</taxon>
        <taxon>Euthyneura</taxon>
        <taxon>Panpulmonata</taxon>
        <taxon>Hygrophila</taxon>
        <taxon>Lymnaeoidea</taxon>
        <taxon>Lymnaeidae</taxon>
        <taxon>Lymnaea</taxon>
    </lineage>
</organism>
<evidence type="ECO:0000313" key="1">
    <source>
        <dbReference type="EMBL" id="CAL1537795.1"/>
    </source>
</evidence>
<sequence length="228" mass="25479">MVVNHSRCSAPRQAVMEGETVHFTSVLKATGVNLTIFWRYILFSEGDSIHDMTYYIGFIVLAKCDGKRGEDRPDRGMVAGACWMDGDNIRTYLEIKASTKYNASKVYMLWCGPGLYLKSARIAFPVVLQKEYMTLTVNSQDVSLREGVLPLKPNRSNYVILCTINMVRPHIRASFNGELFESPVDCLKHSISVTSAGIGLSYHVNVEERGGDCERTINSTLVVRKGNV</sequence>
<keyword evidence="2" id="KW-1185">Reference proteome</keyword>
<name>A0AAV2HWH1_LYMST</name>
<proteinExistence type="predicted"/>
<accession>A0AAV2HWH1</accession>
<dbReference type="EMBL" id="CAXITT010000275">
    <property type="protein sequence ID" value="CAL1537795.1"/>
    <property type="molecule type" value="Genomic_DNA"/>
</dbReference>
<protein>
    <submittedName>
        <fullName evidence="1">Uncharacterized protein</fullName>
    </submittedName>
</protein>